<dbReference type="InterPro" id="IPR019931">
    <property type="entry name" value="LPXTG_anchor"/>
</dbReference>
<keyword evidence="9" id="KW-1133">Transmembrane helix</keyword>
<keyword evidence="7" id="KW-0325">Glycoprotein</keyword>
<dbReference type="Pfam" id="PF01839">
    <property type="entry name" value="FG-GAP"/>
    <property type="match status" value="1"/>
</dbReference>
<organism evidence="11 12">
    <name type="scientific">Gleimia hominis</name>
    <dbReference type="NCBI Taxonomy" id="595468"/>
    <lineage>
        <taxon>Bacteria</taxon>
        <taxon>Bacillati</taxon>
        <taxon>Actinomycetota</taxon>
        <taxon>Actinomycetes</taxon>
        <taxon>Actinomycetales</taxon>
        <taxon>Actinomycetaceae</taxon>
        <taxon>Gleimia</taxon>
    </lineage>
</organism>
<evidence type="ECO:0000256" key="5">
    <source>
        <dbReference type="ARBA" id="ARBA00022801"/>
    </source>
</evidence>
<evidence type="ECO:0000256" key="7">
    <source>
        <dbReference type="ARBA" id="ARBA00023180"/>
    </source>
</evidence>
<feature type="compositionally biased region" description="Basic and acidic residues" evidence="8">
    <location>
        <begin position="66"/>
        <end position="75"/>
    </location>
</feature>
<dbReference type="InterPro" id="IPR013519">
    <property type="entry name" value="Int_alpha_beta-p"/>
</dbReference>
<evidence type="ECO:0000256" key="4">
    <source>
        <dbReference type="ARBA" id="ARBA00022737"/>
    </source>
</evidence>
<dbReference type="NCBIfam" id="TIGR01167">
    <property type="entry name" value="LPXTG_anchor"/>
    <property type="match status" value="1"/>
</dbReference>
<keyword evidence="2" id="KW-0964">Secreted</keyword>
<dbReference type="SMART" id="SM00191">
    <property type="entry name" value="Int_alpha"/>
    <property type="match status" value="6"/>
</dbReference>
<keyword evidence="4" id="KW-0677">Repeat</keyword>
<dbReference type="InterPro" id="IPR028994">
    <property type="entry name" value="Integrin_alpha_N"/>
</dbReference>
<proteinExistence type="predicted"/>
<dbReference type="InterPro" id="IPR013517">
    <property type="entry name" value="FG-GAP"/>
</dbReference>
<feature type="compositionally biased region" description="Polar residues" evidence="8">
    <location>
        <begin position="1240"/>
        <end position="1262"/>
    </location>
</feature>
<keyword evidence="9" id="KW-0472">Membrane</keyword>
<dbReference type="PROSITE" id="PS51470">
    <property type="entry name" value="FG_GAP"/>
    <property type="match status" value="1"/>
</dbReference>
<dbReference type="Proteomes" id="UP001247542">
    <property type="component" value="Unassembled WGS sequence"/>
</dbReference>
<keyword evidence="3" id="KW-0732">Signal</keyword>
<feature type="region of interest" description="Disordered" evidence="8">
    <location>
        <begin position="568"/>
        <end position="603"/>
    </location>
</feature>
<keyword evidence="9" id="KW-0812">Transmembrane</keyword>
<evidence type="ECO:0000256" key="1">
    <source>
        <dbReference type="ARBA" id="ARBA00022512"/>
    </source>
</evidence>
<evidence type="ECO:0000256" key="9">
    <source>
        <dbReference type="SAM" id="Phobius"/>
    </source>
</evidence>
<evidence type="ECO:0000313" key="11">
    <source>
        <dbReference type="EMBL" id="MDT3766830.1"/>
    </source>
</evidence>
<feature type="region of interest" description="Disordered" evidence="8">
    <location>
        <begin position="49"/>
        <end position="75"/>
    </location>
</feature>
<evidence type="ECO:0000256" key="2">
    <source>
        <dbReference type="ARBA" id="ARBA00022525"/>
    </source>
</evidence>
<reference evidence="11 12" key="1">
    <citation type="submission" date="2023-06" db="EMBL/GenBank/DDBJ databases">
        <title>Draft genome sequence of Gleimia hominis type strain CCUG 57540T.</title>
        <authorList>
            <person name="Salva-Serra F."/>
            <person name="Cardew S."/>
            <person name="Jensie Markopoulos S."/>
            <person name="Ohlen M."/>
            <person name="Inganas E."/>
            <person name="Svensson-Stadler L."/>
            <person name="Moore E.R.B."/>
        </authorList>
    </citation>
    <scope>NUCLEOTIDE SEQUENCE [LARGE SCALE GENOMIC DNA]</scope>
    <source>
        <strain evidence="11 12">CCUG 57540</strain>
    </source>
</reference>
<name>A0ABU3I8X4_9ACTO</name>
<feature type="compositionally biased region" description="Basic and acidic residues" evidence="8">
    <location>
        <begin position="293"/>
        <end position="310"/>
    </location>
</feature>
<keyword evidence="5" id="KW-0378">Hydrolase</keyword>
<feature type="region of interest" description="Disordered" evidence="8">
    <location>
        <begin position="204"/>
        <end position="238"/>
    </location>
</feature>
<evidence type="ECO:0000313" key="12">
    <source>
        <dbReference type="Proteomes" id="UP001247542"/>
    </source>
</evidence>
<sequence length="1305" mass="133680">MTNIINRSGRKRWCTLAAGIPIIALCATFTAPGSLGWAATKPSFALNSTAPSVGGKPAEATDNDSNDPKWSGDKTGRYGDVVRKIDRVAYVDGGAFASPSCDVTGDGKPDMIFANSNTLSVVDHIPYGDPGEEVSKNIAEETGVRKVVLPLSAGKQNTPLVTCVSGSKLNKDEVATPANGRSVPVAVAAGHELALVKPQAFAQADAHAEKQTGEQAEIQTGDKTDDRADGEGTAEDSAVVKIKLPGEVTALTATTSPLGKPLLVVAMGSKINVYSADKLADLASDAHAQQQELKPEQTQRQPEKETDAQAHESGAQQKGPEVEPDSEFVAPAEVKALAEVSSAVDGKPNLAAGIPSKDTVLVFAPKLKQQGVDLKQNAQVITATPGSEFGAALTATGDLNEDGRTDLAVGAPGAWNNAGAVALVNMEERNARITVDLAKTEGDLVVSGGQRAGSVLRQNVKGRFGISVAWVDGYGQPGALLVGRPVNDEHAGALLISQNALTKDWVRGQGVDHIPGGQWAWFAATEDANATDGTRVGIVPRRGSDHLTGIYTADARGKVDVWTVDMSRQAEKPGGSEASKPSVPQPANPTAEPAMKPVNEDGKRSWLGEFTSGFGGAIARGACDVTGDGVADIVASTAVRSEWKFDPYYADTETKGWVFNVTGQLQVIPGQTPGGTLPQEEVIQINGPVKTQDPAVDANIGLSVACAGDVNGDKVDDIVVGSHTMGRVWVLYGGKGLRGVDLNDLDPAKGFEIHLPTDGSPAFNITRVGDVDGDGKADVGFVVANSRYAMGQHEKTSGTAFVIKGGAYKKPVDMTDLYAPNDAVLLRIDMPNGHTMNSFTRVGDVNGDGVRDWVVTDFNAMSPEGTVPGKAWVVYGAPLGDDTKSQGGSASGGNPGAGQARNLDANRARSQGAASAAHNHVINGRSVDLAGSYAGYEFEVKADVSVRLGAGTSVAHLGDLDGDGTDEFAIGFDGGEIMNTGSGGFAIVYGVKDSHEALGKPGDSGASATSGASGISGASGASYGSGASGASAPKRVFAPSDPAALDKHVRVVTGGAETGLGYSLDARPGDQLLAAQLAVGAANAKGGGRVYRVDAAKVPEGISKLEDLGGAVQTLTSPAEHARFGRAVAFSEDVKGMPMLLVGGDGVIDEPPSESNNWEETQGYAHAAHILALRLVEPKEPDTGAGGQTTPGGPGSGVQTNPGSGGQTGNGEHAEPGQGKPTPSKPGNTKPGNPKPGNTQPGDTKPGNTKPGNTKPGNTNPGYSGKTPKDKTGGLPATGASVGLVSLAALLALGGGLLLRKRKRR</sequence>
<comment type="caution">
    <text evidence="11">The sequence shown here is derived from an EMBL/GenBank/DDBJ whole genome shotgun (WGS) entry which is preliminary data.</text>
</comment>
<dbReference type="RefSeq" id="WP_313272023.1">
    <property type="nucleotide sequence ID" value="NZ_JASXSX010000001.1"/>
</dbReference>
<dbReference type="PANTHER" id="PTHR23221">
    <property type="entry name" value="GLYCOSYLPHOSPHATIDYLINOSITOL PHOSPHOLIPASE D"/>
    <property type="match status" value="1"/>
</dbReference>
<dbReference type="Gene3D" id="2.130.10.130">
    <property type="entry name" value="Integrin alpha, N-terminal"/>
    <property type="match status" value="3"/>
</dbReference>
<evidence type="ECO:0000256" key="6">
    <source>
        <dbReference type="ARBA" id="ARBA00023088"/>
    </source>
</evidence>
<evidence type="ECO:0000256" key="3">
    <source>
        <dbReference type="ARBA" id="ARBA00022729"/>
    </source>
</evidence>
<feature type="compositionally biased region" description="Basic and acidic residues" evidence="8">
    <location>
        <begin position="220"/>
        <end position="230"/>
    </location>
</feature>
<dbReference type="PANTHER" id="PTHR23221:SF7">
    <property type="entry name" value="PHOSPHATIDYLINOSITOL-GLYCAN-SPECIFIC PHOSPHOLIPASE D"/>
    <property type="match status" value="1"/>
</dbReference>
<gene>
    <name evidence="11" type="ORF">QS713_01970</name>
</gene>
<keyword evidence="6" id="KW-0572">Peptidoglycan-anchor</keyword>
<feature type="compositionally biased region" description="Low complexity" evidence="8">
    <location>
        <begin position="1225"/>
        <end position="1239"/>
    </location>
</feature>
<dbReference type="EMBL" id="JASXSX010000001">
    <property type="protein sequence ID" value="MDT3766830.1"/>
    <property type="molecule type" value="Genomic_DNA"/>
</dbReference>
<feature type="domain" description="Gram-positive cocci surface proteins LPxTG" evidence="10">
    <location>
        <begin position="1275"/>
        <end position="1305"/>
    </location>
</feature>
<dbReference type="PROSITE" id="PS50847">
    <property type="entry name" value="GRAM_POS_ANCHORING"/>
    <property type="match status" value="1"/>
</dbReference>
<protein>
    <submittedName>
        <fullName evidence="11">LPXTG cell wall anchor domain-containing protein</fullName>
    </submittedName>
</protein>
<feature type="region of interest" description="Disordered" evidence="8">
    <location>
        <begin position="883"/>
        <end position="917"/>
    </location>
</feature>
<keyword evidence="12" id="KW-1185">Reference proteome</keyword>
<feature type="region of interest" description="Disordered" evidence="8">
    <location>
        <begin position="1179"/>
        <end position="1279"/>
    </location>
</feature>
<feature type="region of interest" description="Disordered" evidence="8">
    <location>
        <begin position="285"/>
        <end position="326"/>
    </location>
</feature>
<accession>A0ABU3I8X4</accession>
<feature type="compositionally biased region" description="Gly residues" evidence="8">
    <location>
        <begin position="1184"/>
        <end position="1196"/>
    </location>
</feature>
<feature type="transmembrane region" description="Helical" evidence="9">
    <location>
        <begin position="1277"/>
        <end position="1299"/>
    </location>
</feature>
<keyword evidence="1" id="KW-0134">Cell wall</keyword>
<evidence type="ECO:0000259" key="10">
    <source>
        <dbReference type="PROSITE" id="PS50847"/>
    </source>
</evidence>
<evidence type="ECO:0000256" key="8">
    <source>
        <dbReference type="SAM" id="MobiDB-lite"/>
    </source>
</evidence>
<dbReference type="SUPFAM" id="SSF69318">
    <property type="entry name" value="Integrin alpha N-terminal domain"/>
    <property type="match status" value="3"/>
</dbReference>